<feature type="transmembrane region" description="Helical" evidence="2">
    <location>
        <begin position="473"/>
        <end position="493"/>
    </location>
</feature>
<feature type="transmembrane region" description="Helical" evidence="2">
    <location>
        <begin position="574"/>
        <end position="595"/>
    </location>
</feature>
<feature type="compositionally biased region" description="Polar residues" evidence="1">
    <location>
        <begin position="93"/>
        <end position="107"/>
    </location>
</feature>
<dbReference type="Proteomes" id="UP000254841">
    <property type="component" value="Unassembled WGS sequence"/>
</dbReference>
<proteinExistence type="predicted"/>
<dbReference type="AlphaFoldDB" id="A0A377J2T6"/>
<feature type="compositionally biased region" description="Polar residues" evidence="1">
    <location>
        <begin position="51"/>
        <end position="70"/>
    </location>
</feature>
<feature type="region of interest" description="Disordered" evidence="1">
    <location>
        <begin position="1"/>
        <end position="20"/>
    </location>
</feature>
<accession>A0A377J2T6</accession>
<evidence type="ECO:0000313" key="3">
    <source>
        <dbReference type="EMBL" id="STO96615.1"/>
    </source>
</evidence>
<feature type="transmembrane region" description="Helical" evidence="2">
    <location>
        <begin position="218"/>
        <end position="239"/>
    </location>
</feature>
<feature type="transmembrane region" description="Helical" evidence="2">
    <location>
        <begin position="331"/>
        <end position="352"/>
    </location>
</feature>
<dbReference type="RefSeq" id="WP_115010940.1">
    <property type="nucleotide sequence ID" value="NZ_UGHV01000001.1"/>
</dbReference>
<evidence type="ECO:0000256" key="1">
    <source>
        <dbReference type="SAM" id="MobiDB-lite"/>
    </source>
</evidence>
<evidence type="ECO:0000313" key="4">
    <source>
        <dbReference type="Proteomes" id="UP000254841"/>
    </source>
</evidence>
<keyword evidence="2" id="KW-1133">Transmembrane helix</keyword>
<feature type="transmembrane region" description="Helical" evidence="2">
    <location>
        <begin position="434"/>
        <end position="453"/>
    </location>
</feature>
<feature type="transmembrane region" description="Helical" evidence="2">
    <location>
        <begin position="522"/>
        <end position="540"/>
    </location>
</feature>
<feature type="region of interest" description="Disordered" evidence="1">
    <location>
        <begin position="180"/>
        <end position="212"/>
    </location>
</feature>
<evidence type="ECO:0000256" key="2">
    <source>
        <dbReference type="SAM" id="Phobius"/>
    </source>
</evidence>
<keyword evidence="2" id="KW-0472">Membrane</keyword>
<dbReference type="OrthoDB" id="5322025at2"/>
<keyword evidence="2" id="KW-0812">Transmembrane</keyword>
<sequence>MREMPKPNGGELRRVGFGAKNGDCGARAAVTYAKYAPLHALAKPHFYHPNPTASDFAPQNSQSHDSSSKILESKSVNKKQAQAQKSHREQGYPKNTQNAVLESQSSNEKPKSHREQLSLESTFSHNAPCLSLRADLSAWQSINQKVDSKKNTQNRGALESTFEKTQIDCRADFQCARNDSKNATSKNEDCHDLPSKARNDSDSTTPACSDKQAGSSKLYTLIFFALLFGIFLLFFGYGYPTLPFWGDDWQYLSIYGTMKPGDNGWIPDRILPLLAHAGLGVLCAYVFMPLSGLDFIDAMVYTCAFVLSVSTLALCYLLYRLSLLITRHQILALFSTSSFVIIGFCASKASYMPLFLPADLQAEGLGYTLTLTAFYIIPNLLNLALLTLLMRYQFAQILCPSKQYAHACKSLDPTTHALIGIGALALYLSQFSMTSSALILSSYCGISLLFATLARIKQHKSLSPLALIKSLDFYALCLALCVGLFLIAVWYGLNGGRGSYCSGYDFGFGISYAIKHLKSFRAGFWVLFIVLALCVLALAFRHRELRGVIVAQILWLAILTLGYTGIVSSCGAKHYLMSGLLLSVALTACVWLSLLLRFMPRLIAPAVFVVGFGFLHPFQGYDERPRDAYLQHRSYAKAWVAQVIEAESSGLESVRIFVPKEFPHWQWEGWFFPWFAHTLRQFGIIGREIKVEFKPIE</sequence>
<name>A0A377J2T6_9HELI</name>
<organism evidence="3 4">
    <name type="scientific">Helicobacter canis</name>
    <dbReference type="NCBI Taxonomy" id="29419"/>
    <lineage>
        <taxon>Bacteria</taxon>
        <taxon>Pseudomonadati</taxon>
        <taxon>Campylobacterota</taxon>
        <taxon>Epsilonproteobacteria</taxon>
        <taxon>Campylobacterales</taxon>
        <taxon>Helicobacteraceae</taxon>
        <taxon>Helicobacter</taxon>
    </lineage>
</organism>
<feature type="compositionally biased region" description="Polar residues" evidence="1">
    <location>
        <begin position="202"/>
        <end position="212"/>
    </location>
</feature>
<feature type="transmembrane region" description="Helical" evidence="2">
    <location>
        <begin position="364"/>
        <end position="389"/>
    </location>
</feature>
<feature type="transmembrane region" description="Helical" evidence="2">
    <location>
        <begin position="547"/>
        <end position="568"/>
    </location>
</feature>
<feature type="transmembrane region" description="Helical" evidence="2">
    <location>
        <begin position="298"/>
        <end position="319"/>
    </location>
</feature>
<feature type="compositionally biased region" description="Basic and acidic residues" evidence="1">
    <location>
        <begin position="108"/>
        <end position="117"/>
    </location>
</feature>
<feature type="compositionally biased region" description="Basic and acidic residues" evidence="1">
    <location>
        <begin position="186"/>
        <end position="201"/>
    </location>
</feature>
<reference evidence="3 4" key="1">
    <citation type="submission" date="2018-06" db="EMBL/GenBank/DDBJ databases">
        <authorList>
            <consortium name="Pathogen Informatics"/>
            <person name="Doyle S."/>
        </authorList>
    </citation>
    <scope>NUCLEOTIDE SEQUENCE [LARGE SCALE GENOMIC DNA]</scope>
    <source>
        <strain evidence="3 4">NCTC12410</strain>
    </source>
</reference>
<protein>
    <submittedName>
        <fullName evidence="3">Uncharacterized protein</fullName>
    </submittedName>
</protein>
<gene>
    <name evidence="3" type="ORF">NCTC12410_00429</name>
</gene>
<dbReference type="EMBL" id="UGHV01000001">
    <property type="protein sequence ID" value="STO96615.1"/>
    <property type="molecule type" value="Genomic_DNA"/>
</dbReference>
<feature type="region of interest" description="Disordered" evidence="1">
    <location>
        <begin position="51"/>
        <end position="118"/>
    </location>
</feature>